<dbReference type="InterPro" id="IPR013656">
    <property type="entry name" value="PAS_4"/>
</dbReference>
<dbReference type="PANTHER" id="PTHR43304:SF1">
    <property type="entry name" value="PAC DOMAIN-CONTAINING PROTEIN"/>
    <property type="match status" value="1"/>
</dbReference>
<dbReference type="InterPro" id="IPR011006">
    <property type="entry name" value="CheY-like_superfamily"/>
</dbReference>
<keyword evidence="9" id="KW-1185">Reference proteome</keyword>
<dbReference type="Gene3D" id="3.30.450.20">
    <property type="entry name" value="PAS domain"/>
    <property type="match status" value="1"/>
</dbReference>
<dbReference type="SUPFAM" id="SSF52172">
    <property type="entry name" value="CheY-like"/>
    <property type="match status" value="1"/>
</dbReference>
<keyword evidence="4" id="KW-0808">Transferase</keyword>
<evidence type="ECO:0000313" key="8">
    <source>
        <dbReference type="EMBL" id="ACN14476.1"/>
    </source>
</evidence>
<accession>C0Q8Y6</accession>
<proteinExistence type="predicted"/>
<dbReference type="InterPro" id="IPR004358">
    <property type="entry name" value="Sig_transdc_His_kin-like_C"/>
</dbReference>
<comment type="catalytic activity">
    <reaction evidence="1">
        <text>ATP + protein L-histidine = ADP + protein N-phospho-L-histidine.</text>
        <dbReference type="EC" id="2.7.13.3"/>
    </reaction>
</comment>
<dbReference type="InterPro" id="IPR035965">
    <property type="entry name" value="PAS-like_dom_sf"/>
</dbReference>
<dbReference type="SUPFAM" id="SSF55785">
    <property type="entry name" value="PYP-like sensor domain (PAS domain)"/>
    <property type="match status" value="1"/>
</dbReference>
<dbReference type="HOGENOM" id="CLU_000445_114_72_7"/>
<dbReference type="PANTHER" id="PTHR43304">
    <property type="entry name" value="PHYTOCHROME-LIKE PROTEIN CPH1"/>
    <property type="match status" value="1"/>
</dbReference>
<dbReference type="Pfam" id="PF02518">
    <property type="entry name" value="HATPase_c"/>
    <property type="match status" value="1"/>
</dbReference>
<name>C0Q8Y6_DESAH</name>
<evidence type="ECO:0000259" key="6">
    <source>
        <dbReference type="PROSITE" id="PS50109"/>
    </source>
</evidence>
<dbReference type="InterPro" id="IPR000700">
    <property type="entry name" value="PAS-assoc_C"/>
</dbReference>
<dbReference type="Gene3D" id="3.30.565.10">
    <property type="entry name" value="Histidine kinase-like ATPase, C-terminal domain"/>
    <property type="match status" value="1"/>
</dbReference>
<organism evidence="8 9">
    <name type="scientific">Desulforapulum autotrophicum (strain ATCC 43914 / DSM 3382 / VKM B-1955 / HRM2)</name>
    <name type="common">Desulfobacterium autotrophicum</name>
    <dbReference type="NCBI Taxonomy" id="177437"/>
    <lineage>
        <taxon>Bacteria</taxon>
        <taxon>Pseudomonadati</taxon>
        <taxon>Thermodesulfobacteriota</taxon>
        <taxon>Desulfobacteria</taxon>
        <taxon>Desulfobacterales</taxon>
        <taxon>Desulfobacteraceae</taxon>
        <taxon>Desulforapulum</taxon>
    </lineage>
</organism>
<evidence type="ECO:0000256" key="3">
    <source>
        <dbReference type="ARBA" id="ARBA00022553"/>
    </source>
</evidence>
<sequence>MKNHILIVNLNRSSIPDLKFSRFRAQTSFKQLTPCQPFTLEPNEIVPDLMVVSIDPTKDDHLALIAAIRKSLPETEIITAINQDHARLGVQTLKNGASDFMILPADAACFDFYITRALEREYQKKHLCFNKSCYKSRYASSEKNYKQLFDEVPCFVYVQDRDYHIVDSNKKFKEYFGNHIGEYCFGICKNRDDPCRICPVDKTFKEGKNHSSETQIISSFGLKHTVLHWTAPIRDDQGRTTKVLVMLTDITEVRHLEDHLTSLGFMIGSISHGVKGLLTGLDSGIYAMGSGIKTKNFERIQEGYEISSQMTKRIKKLVLDILYYTKTRKFNGEKVSAQSFVKETLTIVKDSTTLNGITLKSFIEIDRKEDLLEVDRTSLQSALVNILENGVEACIADTSRKAHTLVFNASADNETITFLVQDTGQGMSKTTLKNIFTIFFSSKGANGTGLGLYIANKVIEQHRGTIKVRSKPGRGTRFVITIPRRIPDVTKQSMGLTPD</sequence>
<evidence type="ECO:0000256" key="4">
    <source>
        <dbReference type="ARBA" id="ARBA00022679"/>
    </source>
</evidence>
<dbReference type="SUPFAM" id="SSF55874">
    <property type="entry name" value="ATPase domain of HSP90 chaperone/DNA topoisomerase II/histidine kinase"/>
    <property type="match status" value="1"/>
</dbReference>
<dbReference type="RefSeq" id="WP_015903263.1">
    <property type="nucleotide sequence ID" value="NC_012108.1"/>
</dbReference>
<feature type="domain" description="PAC" evidence="7">
    <location>
        <begin position="210"/>
        <end position="262"/>
    </location>
</feature>
<evidence type="ECO:0000259" key="7">
    <source>
        <dbReference type="PROSITE" id="PS50113"/>
    </source>
</evidence>
<dbReference type="KEGG" id="dat:HRM2_13670"/>
<dbReference type="Gene3D" id="3.40.50.2300">
    <property type="match status" value="1"/>
</dbReference>
<gene>
    <name evidence="8" type="primary">adh1</name>
    <name evidence="8" type="ordered locus">HRM2_13670</name>
</gene>
<dbReference type="InterPro" id="IPR005467">
    <property type="entry name" value="His_kinase_dom"/>
</dbReference>
<dbReference type="Proteomes" id="UP000000442">
    <property type="component" value="Chromosome"/>
</dbReference>
<keyword evidence="8" id="KW-0560">Oxidoreductase</keyword>
<dbReference type="OrthoDB" id="9805967at2"/>
<evidence type="ECO:0000256" key="1">
    <source>
        <dbReference type="ARBA" id="ARBA00000085"/>
    </source>
</evidence>
<evidence type="ECO:0000256" key="5">
    <source>
        <dbReference type="ARBA" id="ARBA00022777"/>
    </source>
</evidence>
<dbReference type="PROSITE" id="PS50109">
    <property type="entry name" value="HIS_KIN"/>
    <property type="match status" value="1"/>
</dbReference>
<dbReference type="eggNOG" id="COG4191">
    <property type="taxonomic scope" value="Bacteria"/>
</dbReference>
<dbReference type="InterPro" id="IPR036890">
    <property type="entry name" value="HATPase_C_sf"/>
</dbReference>
<dbReference type="EC" id="2.7.13.3" evidence="2"/>
<keyword evidence="3" id="KW-0597">Phosphoprotein</keyword>
<dbReference type="SMART" id="SM00387">
    <property type="entry name" value="HATPase_c"/>
    <property type="match status" value="1"/>
</dbReference>
<dbReference type="InterPro" id="IPR003594">
    <property type="entry name" value="HATPase_dom"/>
</dbReference>
<dbReference type="EMBL" id="CP001087">
    <property type="protein sequence ID" value="ACN14476.1"/>
    <property type="molecule type" value="Genomic_DNA"/>
</dbReference>
<dbReference type="Pfam" id="PF08448">
    <property type="entry name" value="PAS_4"/>
    <property type="match status" value="1"/>
</dbReference>
<dbReference type="AlphaFoldDB" id="C0Q8Y6"/>
<dbReference type="GO" id="GO:0004673">
    <property type="term" value="F:protein histidine kinase activity"/>
    <property type="evidence" value="ECO:0007669"/>
    <property type="project" value="UniProtKB-EC"/>
</dbReference>
<dbReference type="STRING" id="177437.HRM2_13670"/>
<feature type="domain" description="Histidine kinase" evidence="6">
    <location>
        <begin position="269"/>
        <end position="486"/>
    </location>
</feature>
<dbReference type="InterPro" id="IPR052162">
    <property type="entry name" value="Sensor_kinase/Photoreceptor"/>
</dbReference>
<reference evidence="8 9" key="1">
    <citation type="journal article" date="2009" name="Environ. Microbiol.">
        <title>Genome sequence of Desulfobacterium autotrophicum HRM2, a marine sulfate reducer oxidizing organic carbon completely to carbon dioxide.</title>
        <authorList>
            <person name="Strittmatter A.W."/>
            <person name="Liesegang H."/>
            <person name="Rabus R."/>
            <person name="Decker I."/>
            <person name="Amann J."/>
            <person name="Andres S."/>
            <person name="Henne A."/>
            <person name="Fricke W.F."/>
            <person name="Martinez-Arias R."/>
            <person name="Bartels D."/>
            <person name="Goesmann A."/>
            <person name="Krause L."/>
            <person name="Puehler A."/>
            <person name="Klenk H.P."/>
            <person name="Richter M."/>
            <person name="Schuler M."/>
            <person name="Gloeckner F.O."/>
            <person name="Meyerdierks A."/>
            <person name="Gottschalk G."/>
            <person name="Amann R."/>
        </authorList>
    </citation>
    <scope>NUCLEOTIDE SEQUENCE [LARGE SCALE GENOMIC DNA]</scope>
    <source>
        <strain evidence="9">ATCC 43914 / DSM 3382 / HRM2</strain>
    </source>
</reference>
<dbReference type="GO" id="GO:0016491">
    <property type="term" value="F:oxidoreductase activity"/>
    <property type="evidence" value="ECO:0007669"/>
    <property type="project" value="UniProtKB-KW"/>
</dbReference>
<protein>
    <recommendedName>
        <fullName evidence="2">histidine kinase</fullName>
        <ecNumber evidence="2">2.7.13.3</ecNumber>
    </recommendedName>
</protein>
<dbReference type="PROSITE" id="PS50113">
    <property type="entry name" value="PAC"/>
    <property type="match status" value="1"/>
</dbReference>
<evidence type="ECO:0000256" key="2">
    <source>
        <dbReference type="ARBA" id="ARBA00012438"/>
    </source>
</evidence>
<dbReference type="PRINTS" id="PR00344">
    <property type="entry name" value="BCTRLSENSOR"/>
</dbReference>
<keyword evidence="5" id="KW-0418">Kinase</keyword>
<evidence type="ECO:0000313" key="9">
    <source>
        <dbReference type="Proteomes" id="UP000000442"/>
    </source>
</evidence>